<gene>
    <name evidence="3" type="ORF">DD238_001839</name>
</gene>
<dbReference type="Pfam" id="PF03061">
    <property type="entry name" value="4HBT"/>
    <property type="match status" value="2"/>
</dbReference>
<protein>
    <recommendedName>
        <fullName evidence="2">HotDog ACOT-type domain-containing protein</fullName>
    </recommendedName>
</protein>
<dbReference type="EMBL" id="QLLG01000014">
    <property type="protein sequence ID" value="RMX69769.1"/>
    <property type="molecule type" value="Genomic_DNA"/>
</dbReference>
<dbReference type="STRING" id="542832.A0A3M6VSL6"/>
<dbReference type="Proteomes" id="UP000282087">
    <property type="component" value="Unassembled WGS sequence"/>
</dbReference>
<dbReference type="Gene3D" id="3.10.129.10">
    <property type="entry name" value="Hotdog Thioesterase"/>
    <property type="match status" value="2"/>
</dbReference>
<evidence type="ECO:0000259" key="2">
    <source>
        <dbReference type="PROSITE" id="PS51770"/>
    </source>
</evidence>
<dbReference type="InterPro" id="IPR029069">
    <property type="entry name" value="HotDog_dom_sf"/>
</dbReference>
<dbReference type="VEuPathDB" id="FungiDB:DD237_000796"/>
<reference evidence="3 4" key="1">
    <citation type="submission" date="2018-06" db="EMBL/GenBank/DDBJ databases">
        <title>Comparative genomics of downy mildews reveals potential adaptations to biotrophy.</title>
        <authorList>
            <person name="Fletcher K."/>
            <person name="Klosterman S.J."/>
            <person name="Derevnina L."/>
            <person name="Martin F."/>
            <person name="Koike S."/>
            <person name="Reyes Chin-Wo S."/>
            <person name="Mou B."/>
            <person name="Michelmore R."/>
        </authorList>
    </citation>
    <scope>NUCLEOTIDE SEQUENCE [LARGE SCALE GENOMIC DNA]</scope>
    <source>
        <strain evidence="3 4">R14</strain>
    </source>
</reference>
<comment type="caution">
    <text evidence="3">The sequence shown here is derived from an EMBL/GenBank/DDBJ whole genome shotgun (WGS) entry which is preliminary data.</text>
</comment>
<dbReference type="GO" id="GO:0006637">
    <property type="term" value="P:acyl-CoA metabolic process"/>
    <property type="evidence" value="ECO:0007669"/>
    <property type="project" value="TreeGrafter"/>
</dbReference>
<evidence type="ECO:0000313" key="4">
    <source>
        <dbReference type="Proteomes" id="UP000282087"/>
    </source>
</evidence>
<feature type="domain" description="HotDog ACOT-type" evidence="2">
    <location>
        <begin position="1"/>
        <end position="82"/>
    </location>
</feature>
<keyword evidence="4" id="KW-1185">Reference proteome</keyword>
<dbReference type="GO" id="GO:0052816">
    <property type="term" value="F:long-chain fatty acyl-CoA hydrolase activity"/>
    <property type="evidence" value="ECO:0007669"/>
    <property type="project" value="TreeGrafter"/>
</dbReference>
<dbReference type="PANTHER" id="PTHR11049:SF24">
    <property type="entry name" value="CYTOSOLIC ACYL COENZYME A THIOESTER HYDROLASE"/>
    <property type="match status" value="1"/>
</dbReference>
<keyword evidence="1" id="KW-0378">Hydrolase</keyword>
<dbReference type="GO" id="GO:0005829">
    <property type="term" value="C:cytosol"/>
    <property type="evidence" value="ECO:0007669"/>
    <property type="project" value="TreeGrafter"/>
</dbReference>
<dbReference type="PROSITE" id="PS51770">
    <property type="entry name" value="HOTDOG_ACOT"/>
    <property type="match status" value="2"/>
</dbReference>
<dbReference type="AlphaFoldDB" id="A0A3M6VSL6"/>
<dbReference type="SUPFAM" id="SSF54637">
    <property type="entry name" value="Thioesterase/thiol ester dehydrase-isomerase"/>
    <property type="match status" value="2"/>
</dbReference>
<dbReference type="CDD" id="cd03442">
    <property type="entry name" value="BFIT_BACH"/>
    <property type="match status" value="1"/>
</dbReference>
<feature type="domain" description="HotDog ACOT-type" evidence="2">
    <location>
        <begin position="150"/>
        <end position="286"/>
    </location>
</feature>
<dbReference type="InterPro" id="IPR040170">
    <property type="entry name" value="Cytosol_ACT"/>
</dbReference>
<dbReference type="GO" id="GO:0009062">
    <property type="term" value="P:fatty acid catabolic process"/>
    <property type="evidence" value="ECO:0007669"/>
    <property type="project" value="TreeGrafter"/>
</dbReference>
<accession>A0A3M6VSL6</accession>
<proteinExistence type="predicted"/>
<dbReference type="PANTHER" id="PTHR11049">
    <property type="entry name" value="ACYL COENZYME A THIOESTER HYDROLASE"/>
    <property type="match status" value="1"/>
</dbReference>
<evidence type="ECO:0000313" key="3">
    <source>
        <dbReference type="EMBL" id="RMX69769.1"/>
    </source>
</evidence>
<dbReference type="InterPro" id="IPR006683">
    <property type="entry name" value="Thioestr_dom"/>
</dbReference>
<dbReference type="InterPro" id="IPR033120">
    <property type="entry name" value="HOTDOG_ACOT"/>
</dbReference>
<name>A0A3M6VSL6_9STRA</name>
<sequence>MNIDDLLLTSVACKGIATISVDRVDFKSQIAHGDLVRLEGEVVSTGSSSLAVQITGYRHDIEAGKFVHTLSAIMTCVALDKNMQASPGLPKLMDPTDPEYVNKHQEIAKQRKELAARWRGVQEAVDKLPHVSVDMLKTCNYGRSLVVPIPDTLIEVQNSFLPKHLNRNNTIFGGEVLTWMDKVALYCARNFTKNQNMVTVSMNRIFFKLPITMDDIVTMHARVSSARYVYPIKLAGNMTTFDGTILVVRSRHHLEVEVEVFVGRIGSRERRRSHTGYFTVANLDRSYRMKQISTGLKVDENDQESMRTLLKAQHRWLFDDQEAKLLNLEPLSLSTPNAASKL</sequence>
<evidence type="ECO:0000256" key="1">
    <source>
        <dbReference type="ARBA" id="ARBA00022801"/>
    </source>
</evidence>
<organism evidence="3 4">
    <name type="scientific">Peronospora effusa</name>
    <dbReference type="NCBI Taxonomy" id="542832"/>
    <lineage>
        <taxon>Eukaryota</taxon>
        <taxon>Sar</taxon>
        <taxon>Stramenopiles</taxon>
        <taxon>Oomycota</taxon>
        <taxon>Peronosporomycetes</taxon>
        <taxon>Peronosporales</taxon>
        <taxon>Peronosporaceae</taxon>
        <taxon>Peronospora</taxon>
    </lineage>
</organism>